<dbReference type="AlphaFoldDB" id="A0A392RGR5"/>
<feature type="transmembrane region" description="Helical" evidence="1">
    <location>
        <begin position="46"/>
        <end position="64"/>
    </location>
</feature>
<keyword evidence="1" id="KW-0812">Transmembrane</keyword>
<dbReference type="Proteomes" id="UP000265520">
    <property type="component" value="Unassembled WGS sequence"/>
</dbReference>
<keyword evidence="3" id="KW-1185">Reference proteome</keyword>
<evidence type="ECO:0000313" key="2">
    <source>
        <dbReference type="EMBL" id="MCI35793.1"/>
    </source>
</evidence>
<comment type="caution">
    <text evidence="2">The sequence shown here is derived from an EMBL/GenBank/DDBJ whole genome shotgun (WGS) entry which is preliminary data.</text>
</comment>
<organism evidence="2 3">
    <name type="scientific">Trifolium medium</name>
    <dbReference type="NCBI Taxonomy" id="97028"/>
    <lineage>
        <taxon>Eukaryota</taxon>
        <taxon>Viridiplantae</taxon>
        <taxon>Streptophyta</taxon>
        <taxon>Embryophyta</taxon>
        <taxon>Tracheophyta</taxon>
        <taxon>Spermatophyta</taxon>
        <taxon>Magnoliopsida</taxon>
        <taxon>eudicotyledons</taxon>
        <taxon>Gunneridae</taxon>
        <taxon>Pentapetalae</taxon>
        <taxon>rosids</taxon>
        <taxon>fabids</taxon>
        <taxon>Fabales</taxon>
        <taxon>Fabaceae</taxon>
        <taxon>Papilionoideae</taxon>
        <taxon>50 kb inversion clade</taxon>
        <taxon>NPAAA clade</taxon>
        <taxon>Hologalegina</taxon>
        <taxon>IRL clade</taxon>
        <taxon>Trifolieae</taxon>
        <taxon>Trifolium</taxon>
    </lineage>
</organism>
<reference evidence="2 3" key="1">
    <citation type="journal article" date="2018" name="Front. Plant Sci.">
        <title>Red Clover (Trifolium pratense) and Zigzag Clover (T. medium) - A Picture of Genomic Similarities and Differences.</title>
        <authorList>
            <person name="Dluhosova J."/>
            <person name="Istvanek J."/>
            <person name="Nedelnik J."/>
            <person name="Repkova J."/>
        </authorList>
    </citation>
    <scope>NUCLEOTIDE SEQUENCE [LARGE SCALE GENOMIC DNA]</scope>
    <source>
        <strain evidence="3">cv. 10/8</strain>
        <tissue evidence="2">Leaf</tissue>
    </source>
</reference>
<evidence type="ECO:0000256" key="1">
    <source>
        <dbReference type="SAM" id="Phobius"/>
    </source>
</evidence>
<dbReference type="EMBL" id="LXQA010227144">
    <property type="protein sequence ID" value="MCI35793.1"/>
    <property type="molecule type" value="Genomic_DNA"/>
</dbReference>
<keyword evidence="1" id="KW-0472">Membrane</keyword>
<protein>
    <submittedName>
        <fullName evidence="2">WAT1-related protein</fullName>
    </submittedName>
</protein>
<accession>A0A392RGR5</accession>
<feature type="non-terminal residue" evidence="2">
    <location>
        <position position="65"/>
    </location>
</feature>
<proteinExistence type="predicted"/>
<keyword evidence="1" id="KW-1133">Transmembrane helix</keyword>
<evidence type="ECO:0000313" key="3">
    <source>
        <dbReference type="Proteomes" id="UP000265520"/>
    </source>
</evidence>
<sequence>MSLCSNYLRYLDFGLVTITSGVQYYIQGMVIKSMGPVIVTAFNPVRMIIVTALACIILSEQLFLG</sequence>
<name>A0A392RGR5_9FABA</name>
<feature type="transmembrane region" description="Helical" evidence="1">
    <location>
        <begin position="7"/>
        <end position="26"/>
    </location>
</feature>